<protein>
    <submittedName>
        <fullName evidence="1">Uncharacterized protein</fullName>
    </submittedName>
</protein>
<evidence type="ECO:0000313" key="1">
    <source>
        <dbReference type="EMBL" id="KAJ1101930.1"/>
    </source>
</evidence>
<keyword evidence="2" id="KW-1185">Reference proteome</keyword>
<dbReference type="EMBL" id="JANPWB010000014">
    <property type="protein sequence ID" value="KAJ1101930.1"/>
    <property type="molecule type" value="Genomic_DNA"/>
</dbReference>
<proteinExistence type="predicted"/>
<accession>A0AAV7MNX3</accession>
<sequence length="163" mass="18002">MQALCTGPQEQVTGSAYRERDASAVQWPAGAGYRWCIQRDRVGCKHCAVACRSRLLAIHRESDASDVHWPAGAGYWRYTEKVMQVLCTGGRSRLLAVHTASVMQVLCTGPQEQVTDGAYRERVMQALCPGLQEQVTSSEYRERNTSAVHLPAGAGYGWCIQRA</sequence>
<gene>
    <name evidence="1" type="ORF">NDU88_006992</name>
</gene>
<evidence type="ECO:0000313" key="2">
    <source>
        <dbReference type="Proteomes" id="UP001066276"/>
    </source>
</evidence>
<dbReference type="AlphaFoldDB" id="A0AAV7MNX3"/>
<comment type="caution">
    <text evidence="1">The sequence shown here is derived from an EMBL/GenBank/DDBJ whole genome shotgun (WGS) entry which is preliminary data.</text>
</comment>
<name>A0AAV7MNX3_PLEWA</name>
<dbReference type="Proteomes" id="UP001066276">
    <property type="component" value="Chromosome 10"/>
</dbReference>
<reference evidence="1" key="1">
    <citation type="journal article" date="2022" name="bioRxiv">
        <title>Sequencing and chromosome-scale assembly of the giantPleurodeles waltlgenome.</title>
        <authorList>
            <person name="Brown T."/>
            <person name="Elewa A."/>
            <person name="Iarovenko S."/>
            <person name="Subramanian E."/>
            <person name="Araus A.J."/>
            <person name="Petzold A."/>
            <person name="Susuki M."/>
            <person name="Suzuki K.-i.T."/>
            <person name="Hayashi T."/>
            <person name="Toyoda A."/>
            <person name="Oliveira C."/>
            <person name="Osipova E."/>
            <person name="Leigh N.D."/>
            <person name="Simon A."/>
            <person name="Yun M.H."/>
        </authorList>
    </citation>
    <scope>NUCLEOTIDE SEQUENCE</scope>
    <source>
        <strain evidence="1">20211129_DDA</strain>
        <tissue evidence="1">Liver</tissue>
    </source>
</reference>
<organism evidence="1 2">
    <name type="scientific">Pleurodeles waltl</name>
    <name type="common">Iberian ribbed newt</name>
    <dbReference type="NCBI Taxonomy" id="8319"/>
    <lineage>
        <taxon>Eukaryota</taxon>
        <taxon>Metazoa</taxon>
        <taxon>Chordata</taxon>
        <taxon>Craniata</taxon>
        <taxon>Vertebrata</taxon>
        <taxon>Euteleostomi</taxon>
        <taxon>Amphibia</taxon>
        <taxon>Batrachia</taxon>
        <taxon>Caudata</taxon>
        <taxon>Salamandroidea</taxon>
        <taxon>Salamandridae</taxon>
        <taxon>Pleurodelinae</taxon>
        <taxon>Pleurodeles</taxon>
    </lineage>
</organism>